<feature type="region of interest" description="Disordered" evidence="1">
    <location>
        <begin position="578"/>
        <end position="626"/>
    </location>
</feature>
<accession>A0ABQ9YE76</accession>
<evidence type="ECO:0000256" key="1">
    <source>
        <dbReference type="SAM" id="MobiDB-lite"/>
    </source>
</evidence>
<organism evidence="2 3">
    <name type="scientific">Blattamonas nauphoetae</name>
    <dbReference type="NCBI Taxonomy" id="2049346"/>
    <lineage>
        <taxon>Eukaryota</taxon>
        <taxon>Metamonada</taxon>
        <taxon>Preaxostyla</taxon>
        <taxon>Oxymonadida</taxon>
        <taxon>Blattamonas</taxon>
    </lineage>
</organism>
<feature type="compositionally biased region" description="Low complexity" evidence="1">
    <location>
        <begin position="47"/>
        <end position="58"/>
    </location>
</feature>
<proteinExistence type="predicted"/>
<feature type="compositionally biased region" description="Acidic residues" evidence="1">
    <location>
        <begin position="284"/>
        <end position="296"/>
    </location>
</feature>
<sequence>MTERSVRKNSSRVPLFLPPAYIDYQSQDFNPQTIPQLSTRPPINTNDIPTHPSHPSHTIPDKLPSLVSDAINIQLTSSSPSQQPPNLVLYLRDLLFHLSNVSTGAFGMSVSKLDHLISLKTYSSQQNENKNKLLHSLLLSTFNYFSIDGFLPTHVEDTLENAFDARHGSPSFDSPTSPSFDSPSPVGSPAGITRPVVYIPSHLTPLTNAPTNVTTFIPRTQSRQSTVLSSAQSRSPPPFDSAQEAFVANMNSSLTPHYANVPEPAVKTRPFDQQATKIIQQLFDEVDSEESEEDSDTSSSRSQMWEGGQSHLDVSNQQQPQPTTSLDFLFRESPYEMSLLPYTHSPLFSICGLSLPSKPIANFYTGTFDSWIGRLSSDEKLRLTSFFGFEQNVRRRPIDVLNTIRVRTQQSPLSSPQSFYHPRFATPTSSPSPHRPPQPTLMFQSVSVPVAVTNSSDRILLLPPHSTDTAERVAAALGVVSQLFTLLAVYLRTPLPHPLVLRGSHSYIISLQNKLSLLNPTNSSFSSSLLPILRLVPSLPTNLCRSFYFGSSPTSITQIQNLYSPTLNIKQSPTITALFNDKTHESTPSRGLFRSRRKEKSTPSQSQVLPRGPNDRPAHPTNHTLPRRTYIRTSLLTFCSLSFLPPLSALPGPYTLDSFSSLIPLFVPRNHPKKDKQTLTHNLTAANQRGHGIRVGVELLHNNALRLMYVLTGQDWSVIWKGRQLLEVLCEISAWVDTTMNNSIP</sequence>
<dbReference type="EMBL" id="JARBJD010000012">
    <property type="protein sequence ID" value="KAK2962080.1"/>
    <property type="molecule type" value="Genomic_DNA"/>
</dbReference>
<protein>
    <submittedName>
        <fullName evidence="2">Uncharacterized protein</fullName>
    </submittedName>
</protein>
<feature type="region of interest" description="Disordered" evidence="1">
    <location>
        <begin position="412"/>
        <end position="438"/>
    </location>
</feature>
<name>A0ABQ9YE76_9EUKA</name>
<feature type="compositionally biased region" description="Polar residues" evidence="1">
    <location>
        <begin position="312"/>
        <end position="322"/>
    </location>
</feature>
<feature type="compositionally biased region" description="Low complexity" evidence="1">
    <location>
        <begin position="169"/>
        <end position="185"/>
    </location>
</feature>
<comment type="caution">
    <text evidence="2">The sequence shown here is derived from an EMBL/GenBank/DDBJ whole genome shotgun (WGS) entry which is preliminary data.</text>
</comment>
<evidence type="ECO:0000313" key="3">
    <source>
        <dbReference type="Proteomes" id="UP001281761"/>
    </source>
</evidence>
<dbReference type="Proteomes" id="UP001281761">
    <property type="component" value="Unassembled WGS sequence"/>
</dbReference>
<feature type="region of interest" description="Disordered" evidence="1">
    <location>
        <begin position="283"/>
        <end position="322"/>
    </location>
</feature>
<reference evidence="2 3" key="1">
    <citation type="journal article" date="2022" name="bioRxiv">
        <title>Genomics of Preaxostyla Flagellates Illuminates Evolutionary Transitions and the Path Towards Mitochondrial Loss.</title>
        <authorList>
            <person name="Novak L.V.F."/>
            <person name="Treitli S.C."/>
            <person name="Pyrih J."/>
            <person name="Halakuc P."/>
            <person name="Pipaliya S.V."/>
            <person name="Vacek V."/>
            <person name="Brzon O."/>
            <person name="Soukal P."/>
            <person name="Eme L."/>
            <person name="Dacks J.B."/>
            <person name="Karnkowska A."/>
            <person name="Elias M."/>
            <person name="Hampl V."/>
        </authorList>
    </citation>
    <scope>NUCLEOTIDE SEQUENCE [LARGE SCALE GENOMIC DNA]</scope>
    <source>
        <strain evidence="2">NAU3</strain>
        <tissue evidence="2">Gut</tissue>
    </source>
</reference>
<feature type="region of interest" description="Disordered" evidence="1">
    <location>
        <begin position="166"/>
        <end position="187"/>
    </location>
</feature>
<gene>
    <name evidence="2" type="ORF">BLNAU_2740</name>
</gene>
<keyword evidence="3" id="KW-1185">Reference proteome</keyword>
<evidence type="ECO:0000313" key="2">
    <source>
        <dbReference type="EMBL" id="KAK2962080.1"/>
    </source>
</evidence>
<feature type="region of interest" description="Disordered" evidence="1">
    <location>
        <begin position="40"/>
        <end position="61"/>
    </location>
</feature>